<comment type="caution">
    <text evidence="2">The sequence shown here is derived from an EMBL/GenBank/DDBJ whole genome shotgun (WGS) entry which is preliminary data.</text>
</comment>
<protein>
    <submittedName>
        <fullName evidence="2">Uncharacterized protein</fullName>
    </submittedName>
</protein>
<accession>A0A921YSC8</accession>
<name>A0A921YSC8_MANSE</name>
<reference evidence="2" key="1">
    <citation type="journal article" date="2016" name="Insect Biochem. Mol. Biol.">
        <title>Multifaceted biological insights from a draft genome sequence of the tobacco hornworm moth, Manduca sexta.</title>
        <authorList>
            <person name="Kanost M.R."/>
            <person name="Arrese E.L."/>
            <person name="Cao X."/>
            <person name="Chen Y.R."/>
            <person name="Chellapilla S."/>
            <person name="Goldsmith M.R."/>
            <person name="Grosse-Wilde E."/>
            <person name="Heckel D.G."/>
            <person name="Herndon N."/>
            <person name="Jiang H."/>
            <person name="Papanicolaou A."/>
            <person name="Qu J."/>
            <person name="Soulages J.L."/>
            <person name="Vogel H."/>
            <person name="Walters J."/>
            <person name="Waterhouse R.M."/>
            <person name="Ahn S.J."/>
            <person name="Almeida F.C."/>
            <person name="An C."/>
            <person name="Aqrawi P."/>
            <person name="Bretschneider A."/>
            <person name="Bryant W.B."/>
            <person name="Bucks S."/>
            <person name="Chao H."/>
            <person name="Chevignon G."/>
            <person name="Christen J.M."/>
            <person name="Clarke D.F."/>
            <person name="Dittmer N.T."/>
            <person name="Ferguson L.C.F."/>
            <person name="Garavelou S."/>
            <person name="Gordon K.H.J."/>
            <person name="Gunaratna R.T."/>
            <person name="Han Y."/>
            <person name="Hauser F."/>
            <person name="He Y."/>
            <person name="Heidel-Fischer H."/>
            <person name="Hirsh A."/>
            <person name="Hu Y."/>
            <person name="Jiang H."/>
            <person name="Kalra D."/>
            <person name="Klinner C."/>
            <person name="Konig C."/>
            <person name="Kovar C."/>
            <person name="Kroll A.R."/>
            <person name="Kuwar S.S."/>
            <person name="Lee S.L."/>
            <person name="Lehman R."/>
            <person name="Li K."/>
            <person name="Li Z."/>
            <person name="Liang H."/>
            <person name="Lovelace S."/>
            <person name="Lu Z."/>
            <person name="Mansfield J.H."/>
            <person name="McCulloch K.J."/>
            <person name="Mathew T."/>
            <person name="Morton B."/>
            <person name="Muzny D.M."/>
            <person name="Neunemann D."/>
            <person name="Ongeri F."/>
            <person name="Pauchet Y."/>
            <person name="Pu L.L."/>
            <person name="Pyrousis I."/>
            <person name="Rao X.J."/>
            <person name="Redding A."/>
            <person name="Roesel C."/>
            <person name="Sanchez-Gracia A."/>
            <person name="Schaack S."/>
            <person name="Shukla A."/>
            <person name="Tetreau G."/>
            <person name="Wang Y."/>
            <person name="Xiong G.H."/>
            <person name="Traut W."/>
            <person name="Walsh T.K."/>
            <person name="Worley K.C."/>
            <person name="Wu D."/>
            <person name="Wu W."/>
            <person name="Wu Y.Q."/>
            <person name="Zhang X."/>
            <person name="Zou Z."/>
            <person name="Zucker H."/>
            <person name="Briscoe A.D."/>
            <person name="Burmester T."/>
            <person name="Clem R.J."/>
            <person name="Feyereisen R."/>
            <person name="Grimmelikhuijzen C.J.P."/>
            <person name="Hamodrakas S.J."/>
            <person name="Hansson B.S."/>
            <person name="Huguet E."/>
            <person name="Jermiin L.S."/>
            <person name="Lan Q."/>
            <person name="Lehman H.K."/>
            <person name="Lorenzen M."/>
            <person name="Merzendorfer H."/>
            <person name="Michalopoulos I."/>
            <person name="Morton D.B."/>
            <person name="Muthukrishnan S."/>
            <person name="Oakeshott J.G."/>
            <person name="Palmer W."/>
            <person name="Park Y."/>
            <person name="Passarelli A.L."/>
            <person name="Rozas J."/>
            <person name="Schwartz L.M."/>
            <person name="Smith W."/>
            <person name="Southgate A."/>
            <person name="Vilcinskas A."/>
            <person name="Vogt R."/>
            <person name="Wang P."/>
            <person name="Werren J."/>
            <person name="Yu X.Q."/>
            <person name="Zhou J.J."/>
            <person name="Brown S.J."/>
            <person name="Scherer S.E."/>
            <person name="Richards S."/>
            <person name="Blissard G.W."/>
        </authorList>
    </citation>
    <scope>NUCLEOTIDE SEQUENCE</scope>
</reference>
<feature type="transmembrane region" description="Helical" evidence="1">
    <location>
        <begin position="157"/>
        <end position="177"/>
    </location>
</feature>
<dbReference type="EMBL" id="JH668306">
    <property type="protein sequence ID" value="KAG6443889.1"/>
    <property type="molecule type" value="Genomic_DNA"/>
</dbReference>
<organism evidence="2 3">
    <name type="scientific">Manduca sexta</name>
    <name type="common">Tobacco hawkmoth</name>
    <name type="synonym">Tobacco hornworm</name>
    <dbReference type="NCBI Taxonomy" id="7130"/>
    <lineage>
        <taxon>Eukaryota</taxon>
        <taxon>Metazoa</taxon>
        <taxon>Ecdysozoa</taxon>
        <taxon>Arthropoda</taxon>
        <taxon>Hexapoda</taxon>
        <taxon>Insecta</taxon>
        <taxon>Pterygota</taxon>
        <taxon>Neoptera</taxon>
        <taxon>Endopterygota</taxon>
        <taxon>Lepidoptera</taxon>
        <taxon>Glossata</taxon>
        <taxon>Ditrysia</taxon>
        <taxon>Bombycoidea</taxon>
        <taxon>Sphingidae</taxon>
        <taxon>Sphinginae</taxon>
        <taxon>Sphingini</taxon>
        <taxon>Manduca</taxon>
    </lineage>
</organism>
<evidence type="ECO:0000256" key="1">
    <source>
        <dbReference type="SAM" id="Phobius"/>
    </source>
</evidence>
<keyword evidence="1" id="KW-0472">Membrane</keyword>
<keyword evidence="1" id="KW-1133">Transmembrane helix</keyword>
<keyword evidence="1" id="KW-0812">Transmembrane</keyword>
<reference evidence="2" key="2">
    <citation type="submission" date="2020-12" db="EMBL/GenBank/DDBJ databases">
        <authorList>
            <person name="Kanost M."/>
        </authorList>
    </citation>
    <scope>NUCLEOTIDE SEQUENCE</scope>
</reference>
<dbReference type="OrthoDB" id="7493479at2759"/>
<gene>
    <name evidence="2" type="ORF">O3G_MSEX003067</name>
</gene>
<dbReference type="AlphaFoldDB" id="A0A921YSC8"/>
<keyword evidence="3" id="KW-1185">Reference proteome</keyword>
<evidence type="ECO:0000313" key="3">
    <source>
        <dbReference type="Proteomes" id="UP000791440"/>
    </source>
</evidence>
<proteinExistence type="predicted"/>
<sequence length="236" mass="26796">MKAENLTYTITGDAIYNESEVQCIMAVKGTTYTKENELTDEKRISMTLIMSSDRTSNDGQIREVSYNEDVPTPPCRRSEHVWPSVFPRKIINGNNFNVSELEKLSSKTPDNNTIIVFCDIIHFKYVTGTIQNFTREIRDKTKYVYKQKSFFSPTQTGIVMGIVIVAFIVVVAGIVLYRSKKNRAPDVTPSLDYDTNIYARPNQVIYAQLQLPEGTSVHRNSNATPYAQIIGFLTKK</sequence>
<dbReference type="Proteomes" id="UP000791440">
    <property type="component" value="Unassembled WGS sequence"/>
</dbReference>
<evidence type="ECO:0000313" key="2">
    <source>
        <dbReference type="EMBL" id="KAG6443889.1"/>
    </source>
</evidence>